<dbReference type="InterPro" id="IPR000182">
    <property type="entry name" value="GNAT_dom"/>
</dbReference>
<organism evidence="2 3">
    <name type="scientific">Dendryphion nanum</name>
    <dbReference type="NCBI Taxonomy" id="256645"/>
    <lineage>
        <taxon>Eukaryota</taxon>
        <taxon>Fungi</taxon>
        <taxon>Dikarya</taxon>
        <taxon>Ascomycota</taxon>
        <taxon>Pezizomycotina</taxon>
        <taxon>Dothideomycetes</taxon>
        <taxon>Pleosporomycetidae</taxon>
        <taxon>Pleosporales</taxon>
        <taxon>Torulaceae</taxon>
        <taxon>Dendryphion</taxon>
    </lineage>
</organism>
<dbReference type="Proteomes" id="UP000700596">
    <property type="component" value="Unassembled WGS sequence"/>
</dbReference>
<feature type="domain" description="N-acetyltransferase" evidence="1">
    <location>
        <begin position="44"/>
        <end position="198"/>
    </location>
</feature>
<dbReference type="AlphaFoldDB" id="A0A9P9E3T7"/>
<keyword evidence="3" id="KW-1185">Reference proteome</keyword>
<dbReference type="CDD" id="cd04301">
    <property type="entry name" value="NAT_SF"/>
    <property type="match status" value="1"/>
</dbReference>
<reference evidence="2" key="1">
    <citation type="journal article" date="2021" name="Nat. Commun.">
        <title>Genetic determinants of endophytism in the Arabidopsis root mycobiome.</title>
        <authorList>
            <person name="Mesny F."/>
            <person name="Miyauchi S."/>
            <person name="Thiergart T."/>
            <person name="Pickel B."/>
            <person name="Atanasova L."/>
            <person name="Karlsson M."/>
            <person name="Huettel B."/>
            <person name="Barry K.W."/>
            <person name="Haridas S."/>
            <person name="Chen C."/>
            <person name="Bauer D."/>
            <person name="Andreopoulos W."/>
            <person name="Pangilinan J."/>
            <person name="LaButti K."/>
            <person name="Riley R."/>
            <person name="Lipzen A."/>
            <person name="Clum A."/>
            <person name="Drula E."/>
            <person name="Henrissat B."/>
            <person name="Kohler A."/>
            <person name="Grigoriev I.V."/>
            <person name="Martin F.M."/>
            <person name="Hacquard S."/>
        </authorList>
    </citation>
    <scope>NUCLEOTIDE SEQUENCE</scope>
    <source>
        <strain evidence="2">MPI-CAGE-CH-0243</strain>
    </source>
</reference>
<dbReference type="OrthoDB" id="64477at2759"/>
<dbReference type="InterPro" id="IPR016181">
    <property type="entry name" value="Acyl_CoA_acyltransferase"/>
</dbReference>
<evidence type="ECO:0000313" key="3">
    <source>
        <dbReference type="Proteomes" id="UP000700596"/>
    </source>
</evidence>
<dbReference type="EMBL" id="JAGMWT010000004">
    <property type="protein sequence ID" value="KAH7130373.1"/>
    <property type="molecule type" value="Genomic_DNA"/>
</dbReference>
<dbReference type="Gene3D" id="3.40.630.30">
    <property type="match status" value="1"/>
</dbReference>
<proteinExistence type="predicted"/>
<protein>
    <submittedName>
        <fullName evidence="2">Acyl-CoA N-acyltransferase</fullName>
    </submittedName>
</protein>
<dbReference type="PROSITE" id="PS51186">
    <property type="entry name" value="GNAT"/>
    <property type="match status" value="1"/>
</dbReference>
<dbReference type="SUPFAM" id="SSF55729">
    <property type="entry name" value="Acyl-CoA N-acyltransferases (Nat)"/>
    <property type="match status" value="1"/>
</dbReference>
<sequence length="214" mass="24962">MTYQVRDPFRSERLIFRAVQFPGDNDLFIAINDDRIGYQNSNASNSRLPSAADAEKWQKSVAEDSLLGAVIWLPPTPDALENQASESKLVVHRGTPIGQINLGSLSKGMMHHRFSEIAIDILPEYQGKGYGSEAIRWILDYAFRRLALHKVKIRAFEWNEGAVRLYERIGFRHEARQREEFWHEGRWWDSFILGILDREWKEMTEEKERSENVL</sequence>
<evidence type="ECO:0000259" key="1">
    <source>
        <dbReference type="PROSITE" id="PS51186"/>
    </source>
</evidence>
<dbReference type="Pfam" id="PF13302">
    <property type="entry name" value="Acetyltransf_3"/>
    <property type="match status" value="1"/>
</dbReference>
<name>A0A9P9E3T7_9PLEO</name>
<dbReference type="PANTHER" id="PTHR43415:SF3">
    <property type="entry name" value="GNAT-FAMILY ACETYLTRANSFERASE"/>
    <property type="match status" value="1"/>
</dbReference>
<evidence type="ECO:0000313" key="2">
    <source>
        <dbReference type="EMBL" id="KAH7130373.1"/>
    </source>
</evidence>
<dbReference type="GO" id="GO:0016747">
    <property type="term" value="F:acyltransferase activity, transferring groups other than amino-acyl groups"/>
    <property type="evidence" value="ECO:0007669"/>
    <property type="project" value="InterPro"/>
</dbReference>
<accession>A0A9P9E3T7</accession>
<comment type="caution">
    <text evidence="2">The sequence shown here is derived from an EMBL/GenBank/DDBJ whole genome shotgun (WGS) entry which is preliminary data.</text>
</comment>
<dbReference type="PANTHER" id="PTHR43415">
    <property type="entry name" value="SPERMIDINE N(1)-ACETYLTRANSFERASE"/>
    <property type="match status" value="1"/>
</dbReference>
<gene>
    <name evidence="2" type="ORF">B0J11DRAFT_523048</name>
</gene>